<accession>A0AA36H965</accession>
<name>A0AA36H965_CYLNA</name>
<keyword evidence="3" id="KW-1185">Reference proteome</keyword>
<dbReference type="EMBL" id="CATQJL010000316">
    <property type="protein sequence ID" value="CAJ0605967.1"/>
    <property type="molecule type" value="Genomic_DNA"/>
</dbReference>
<evidence type="ECO:0000313" key="3">
    <source>
        <dbReference type="Proteomes" id="UP001176961"/>
    </source>
</evidence>
<dbReference type="AlphaFoldDB" id="A0AA36H965"/>
<feature type="compositionally biased region" description="Basic and acidic residues" evidence="1">
    <location>
        <begin position="57"/>
        <end position="72"/>
    </location>
</feature>
<reference evidence="2" key="1">
    <citation type="submission" date="2023-07" db="EMBL/GenBank/DDBJ databases">
        <authorList>
            <consortium name="CYATHOMIX"/>
        </authorList>
    </citation>
    <scope>NUCLEOTIDE SEQUENCE</scope>
    <source>
        <strain evidence="2">N/A</strain>
    </source>
</reference>
<feature type="compositionally biased region" description="Polar residues" evidence="1">
    <location>
        <begin position="77"/>
        <end position="99"/>
    </location>
</feature>
<protein>
    <submittedName>
        <fullName evidence="2">Uncharacterized protein</fullName>
    </submittedName>
</protein>
<proteinExistence type="predicted"/>
<sequence>MLPVEKQRNLEEQRSNAFSLTQLNIVRINTRSLSAGQHRFFSIVTSRNSLHRYCAKRNSDDARNDYSQERRGPLPNNYWSREQSRTGTVGRTSHQQRTSRIGGKQAIKFRFDTSSGDLFELPELLYSTPCGAILAA</sequence>
<dbReference type="Proteomes" id="UP001176961">
    <property type="component" value="Unassembled WGS sequence"/>
</dbReference>
<feature type="region of interest" description="Disordered" evidence="1">
    <location>
        <begin position="56"/>
        <end position="101"/>
    </location>
</feature>
<gene>
    <name evidence="2" type="ORF">CYNAS_LOCUS17950</name>
</gene>
<evidence type="ECO:0000313" key="2">
    <source>
        <dbReference type="EMBL" id="CAJ0605967.1"/>
    </source>
</evidence>
<evidence type="ECO:0000256" key="1">
    <source>
        <dbReference type="SAM" id="MobiDB-lite"/>
    </source>
</evidence>
<organism evidence="2 3">
    <name type="scientific">Cylicocyclus nassatus</name>
    <name type="common">Nematode worm</name>
    <dbReference type="NCBI Taxonomy" id="53992"/>
    <lineage>
        <taxon>Eukaryota</taxon>
        <taxon>Metazoa</taxon>
        <taxon>Ecdysozoa</taxon>
        <taxon>Nematoda</taxon>
        <taxon>Chromadorea</taxon>
        <taxon>Rhabditida</taxon>
        <taxon>Rhabditina</taxon>
        <taxon>Rhabditomorpha</taxon>
        <taxon>Strongyloidea</taxon>
        <taxon>Strongylidae</taxon>
        <taxon>Cylicocyclus</taxon>
    </lineage>
</organism>
<comment type="caution">
    <text evidence="2">The sequence shown here is derived from an EMBL/GenBank/DDBJ whole genome shotgun (WGS) entry which is preliminary data.</text>
</comment>